<protein>
    <submittedName>
        <fullName evidence="6">Interleukin-10 receptor subunit beta</fullName>
    </submittedName>
</protein>
<dbReference type="InterPro" id="IPR050650">
    <property type="entry name" value="Type-II_Cytokine-TF_Rcpt"/>
</dbReference>
<dbReference type="Gene3D" id="2.60.40.10">
    <property type="entry name" value="Immunoglobulins"/>
    <property type="match status" value="1"/>
</dbReference>
<dbReference type="AlphaFoldDB" id="A0A556U4J8"/>
<name>A0A556U4J8_BAGYA</name>
<sequence>MRILFLLFVYLLVLDSEGNTLVPAPEHTKVLSNNFIHILQWSPGKGTQPGTVYNVNLSNIRVRNITGMSTDISKYMTDIYLMYKIRLWASFGNRSSSKVEIHFSPYTSTVIGPFEFLLSGCGDCLNISIDLPNRQGSAYNFYNAIEFDIHWRKAIDKKDDCHNSFNNSQSIKSVPYSYVLRNLQPGERYCVQVQPVISSLPEQNRLISCSCEFTSQIKPRGIAFLAGWVASSVLVGSFFLTFVFFLVYAGFLCKPNIRLPEALMVRVPAFLLSPEEMCLSIAEVENSVQIHSQQKKKVNKKQNDVDDDDDDDDSDDKSLNGYMNREAPSESGSTGSVRSAADRGAAENPEEGCGFVDAPTNAAGTLLLSQVQYHAVEGYRLGASLEPNPKTLKRSYSKRDRNRLEGEMLTEEDSGNINLWSVVLKSMQQQQQEEEEEQVNKLNDAAEPLLPLSGKEVEGKTETPQTGHSEHHTALLFQAQTDAQSDQDQDTSVCENTQTGYMASHTGTIDTEDCSDEDDCMSGYMSR</sequence>
<keyword evidence="3" id="KW-0732">Signal</keyword>
<dbReference type="InterPro" id="IPR013783">
    <property type="entry name" value="Ig-like_fold"/>
</dbReference>
<dbReference type="Pfam" id="PF01108">
    <property type="entry name" value="Tissue_fac"/>
    <property type="match status" value="1"/>
</dbReference>
<proteinExistence type="predicted"/>
<dbReference type="InterPro" id="IPR003961">
    <property type="entry name" value="FN3_dom"/>
</dbReference>
<dbReference type="EMBL" id="VCAZ01000047">
    <property type="protein sequence ID" value="TSM60581.1"/>
    <property type="molecule type" value="Genomic_DNA"/>
</dbReference>
<evidence type="ECO:0000259" key="5">
    <source>
        <dbReference type="Pfam" id="PF09294"/>
    </source>
</evidence>
<dbReference type="OrthoDB" id="8947665at2759"/>
<evidence type="ECO:0000256" key="3">
    <source>
        <dbReference type="SAM" id="SignalP"/>
    </source>
</evidence>
<organism evidence="6 7">
    <name type="scientific">Bagarius yarrelli</name>
    <name type="common">Goonch</name>
    <name type="synonym">Bagrus yarrelli</name>
    <dbReference type="NCBI Taxonomy" id="175774"/>
    <lineage>
        <taxon>Eukaryota</taxon>
        <taxon>Metazoa</taxon>
        <taxon>Chordata</taxon>
        <taxon>Craniata</taxon>
        <taxon>Vertebrata</taxon>
        <taxon>Euteleostomi</taxon>
        <taxon>Actinopterygii</taxon>
        <taxon>Neopterygii</taxon>
        <taxon>Teleostei</taxon>
        <taxon>Ostariophysi</taxon>
        <taxon>Siluriformes</taxon>
        <taxon>Sisoridae</taxon>
        <taxon>Sisorinae</taxon>
        <taxon>Bagarius</taxon>
    </lineage>
</organism>
<feature type="region of interest" description="Disordered" evidence="1">
    <location>
        <begin position="292"/>
        <end position="357"/>
    </location>
</feature>
<evidence type="ECO:0000313" key="6">
    <source>
        <dbReference type="EMBL" id="TSM60581.1"/>
    </source>
</evidence>
<gene>
    <name evidence="6" type="ORF">Baya_8653</name>
</gene>
<keyword evidence="2" id="KW-0812">Transmembrane</keyword>
<keyword evidence="2" id="KW-0472">Membrane</keyword>
<dbReference type="InterPro" id="IPR015373">
    <property type="entry name" value="Interferon/interleukin_rcp_dom"/>
</dbReference>
<evidence type="ECO:0000256" key="2">
    <source>
        <dbReference type="SAM" id="Phobius"/>
    </source>
</evidence>
<reference evidence="6 7" key="1">
    <citation type="journal article" date="2019" name="Genome Biol. Evol.">
        <title>Whole-Genome Sequencing of the Giant Devil Catfish, Bagarius yarrelli.</title>
        <authorList>
            <person name="Jiang W."/>
            <person name="Lv Y."/>
            <person name="Cheng L."/>
            <person name="Yang K."/>
            <person name="Chao B."/>
            <person name="Wang X."/>
            <person name="Li Y."/>
            <person name="Pan X."/>
            <person name="You X."/>
            <person name="Zhang Y."/>
            <person name="Yang J."/>
            <person name="Li J."/>
            <person name="Zhang X."/>
            <person name="Liu S."/>
            <person name="Sun C."/>
            <person name="Yang J."/>
            <person name="Shi Q."/>
        </authorList>
    </citation>
    <scope>NUCLEOTIDE SEQUENCE [LARGE SCALE GENOMIC DNA]</scope>
    <source>
        <strain evidence="6">JWS20170419001</strain>
        <tissue evidence="6">Muscle</tissue>
    </source>
</reference>
<dbReference type="Proteomes" id="UP000319801">
    <property type="component" value="Unassembled WGS sequence"/>
</dbReference>
<feature type="signal peptide" evidence="3">
    <location>
        <begin position="1"/>
        <end position="18"/>
    </location>
</feature>
<keyword evidence="2" id="KW-1133">Transmembrane helix</keyword>
<dbReference type="GO" id="GO:0004896">
    <property type="term" value="F:cytokine receptor activity"/>
    <property type="evidence" value="ECO:0007669"/>
    <property type="project" value="TreeGrafter"/>
</dbReference>
<feature type="domain" description="Fibronectin type-III" evidence="4">
    <location>
        <begin position="5"/>
        <end position="97"/>
    </location>
</feature>
<evidence type="ECO:0000256" key="1">
    <source>
        <dbReference type="SAM" id="MobiDB-lite"/>
    </source>
</evidence>
<keyword evidence="7" id="KW-1185">Reference proteome</keyword>
<evidence type="ECO:0000259" key="4">
    <source>
        <dbReference type="Pfam" id="PF01108"/>
    </source>
</evidence>
<feature type="compositionally biased region" description="Acidic residues" evidence="1">
    <location>
        <begin position="510"/>
        <end position="520"/>
    </location>
</feature>
<feature type="region of interest" description="Disordered" evidence="1">
    <location>
        <begin position="449"/>
        <end position="470"/>
    </location>
</feature>
<evidence type="ECO:0000313" key="7">
    <source>
        <dbReference type="Proteomes" id="UP000319801"/>
    </source>
</evidence>
<feature type="chain" id="PRO_5021767787" evidence="3">
    <location>
        <begin position="19"/>
        <end position="527"/>
    </location>
</feature>
<dbReference type="GO" id="GO:0005886">
    <property type="term" value="C:plasma membrane"/>
    <property type="evidence" value="ECO:0007669"/>
    <property type="project" value="TreeGrafter"/>
</dbReference>
<feature type="transmembrane region" description="Helical" evidence="2">
    <location>
        <begin position="222"/>
        <end position="249"/>
    </location>
</feature>
<keyword evidence="6" id="KW-0675">Receptor</keyword>
<comment type="caution">
    <text evidence="6">The sequence shown here is derived from an EMBL/GenBank/DDBJ whole genome shotgun (WGS) entry which is preliminary data.</text>
</comment>
<feature type="compositionally biased region" description="Acidic residues" evidence="1">
    <location>
        <begin position="305"/>
        <end position="315"/>
    </location>
</feature>
<dbReference type="PANTHER" id="PTHR20859:SF53">
    <property type="entry name" value="INTERLEUKIN-22 RECEPTOR SUBUNIT ALPHA-1"/>
    <property type="match status" value="1"/>
</dbReference>
<feature type="region of interest" description="Disordered" evidence="1">
    <location>
        <begin position="504"/>
        <end position="527"/>
    </location>
</feature>
<dbReference type="SUPFAM" id="SSF49265">
    <property type="entry name" value="Fibronectin type III"/>
    <property type="match status" value="2"/>
</dbReference>
<accession>A0A556U4J8</accession>
<dbReference type="InterPro" id="IPR036116">
    <property type="entry name" value="FN3_sf"/>
</dbReference>
<feature type="domain" description="Interferon/interleukin receptor" evidence="5">
    <location>
        <begin position="109"/>
        <end position="205"/>
    </location>
</feature>
<dbReference type="PANTHER" id="PTHR20859">
    <property type="entry name" value="INTERFERON/INTERLEUKIN RECEPTOR"/>
    <property type="match status" value="1"/>
</dbReference>
<dbReference type="Pfam" id="PF09294">
    <property type="entry name" value="Interfer-bind"/>
    <property type="match status" value="1"/>
</dbReference>